<dbReference type="AlphaFoldDB" id="A0A3E0DCH2"/>
<comment type="caution">
    <text evidence="2">The sequence shown here is derived from an EMBL/GenBank/DDBJ whole genome shotgun (WGS) entry which is preliminary data.</text>
</comment>
<sequence>MKNRIGTISLAVALVGLVFFEVMLRVGFLSHHSWKVVLAGFEAAAIGGFADWFAVSALFREIPIPYFKRHTNIIAKNRGKLTEGIVDLVTNQWLSPAVISEKMSEMNPTKAIISFLKKPTNQQKTISVVKKIVVKLADEVDNPKMATALRAMLNEQINNLDLATFLAEWLEKSIKNGDHHQLWELMIDASSTAVYSPDTRKLLLDKLEYAAAEYGHKSLVKGLTLSLAKSIGGIDLNVLADDLLRNAEEFLAEAKTNPTHPIRAKFDHWMLDFAQQVASGDADSRKMIDNFIQGFTQHSDAEKIIQNLLTGFKQTIRQQLEHDETPLMQFVISKLNKVILDLENDLDVQNKINRWIKDTVSQLITQFHGEIGNMVRNSLSKLDNEELVAQIEEKVGSDLQYIRLNGAVVGGMVGILIALAKLI</sequence>
<dbReference type="GO" id="GO:0005886">
    <property type="term" value="C:plasma membrane"/>
    <property type="evidence" value="ECO:0007669"/>
    <property type="project" value="TreeGrafter"/>
</dbReference>
<dbReference type="RefSeq" id="WP_086543199.1">
    <property type="nucleotide sequence ID" value="NZ_MSSW01000064.1"/>
</dbReference>
<evidence type="ECO:0000313" key="3">
    <source>
        <dbReference type="Proteomes" id="UP000256405"/>
    </source>
</evidence>
<reference evidence="2 3" key="1">
    <citation type="submission" date="2018-08" db="EMBL/GenBank/DDBJ databases">
        <title>Genomic Encyclopedia of Archaeal and Bacterial Type Strains, Phase II (KMG-II): from individual species to whole genera.</title>
        <authorList>
            <person name="Goeker M."/>
        </authorList>
    </citation>
    <scope>NUCLEOTIDE SEQUENCE [LARGE SCALE GENOMIC DNA]</scope>
    <source>
        <strain evidence="2 3">DSM 15986</strain>
    </source>
</reference>
<evidence type="ECO:0000313" key="2">
    <source>
        <dbReference type="EMBL" id="REG79591.1"/>
    </source>
</evidence>
<dbReference type="Pfam" id="PF04286">
    <property type="entry name" value="DUF445"/>
    <property type="match status" value="1"/>
</dbReference>
<keyword evidence="3" id="KW-1185">Reference proteome</keyword>
<name>A0A3E0DCH2_9BACT</name>
<keyword evidence="1" id="KW-0812">Transmembrane</keyword>
<dbReference type="InterPro" id="IPR007383">
    <property type="entry name" value="DUF445"/>
</dbReference>
<dbReference type="OrthoDB" id="9769590at2"/>
<feature type="transmembrane region" description="Helical" evidence="1">
    <location>
        <begin position="36"/>
        <end position="59"/>
    </location>
</feature>
<evidence type="ECO:0000256" key="1">
    <source>
        <dbReference type="SAM" id="Phobius"/>
    </source>
</evidence>
<dbReference type="PANTHER" id="PTHR38442">
    <property type="entry name" value="INNER MEMBRANE PROTEIN-RELATED"/>
    <property type="match status" value="1"/>
</dbReference>
<protein>
    <submittedName>
        <fullName evidence="2">Uncharacterized membrane-anchored protein YjiN (DUF445 family)</fullName>
    </submittedName>
</protein>
<dbReference type="Proteomes" id="UP000256405">
    <property type="component" value="Unassembled WGS sequence"/>
</dbReference>
<feature type="transmembrane region" description="Helical" evidence="1">
    <location>
        <begin position="401"/>
        <end position="420"/>
    </location>
</feature>
<dbReference type="PANTHER" id="PTHR38442:SF1">
    <property type="entry name" value="INNER MEMBRANE PROTEIN"/>
    <property type="match status" value="1"/>
</dbReference>
<accession>A0A3E0DCH2</accession>
<keyword evidence="1" id="KW-1133">Transmembrane helix</keyword>
<gene>
    <name evidence="2" type="ORF">C8N25_13028</name>
</gene>
<proteinExistence type="predicted"/>
<organism evidence="2 3">
    <name type="scientific">Algoriphagus antarcticus</name>
    <dbReference type="NCBI Taxonomy" id="238540"/>
    <lineage>
        <taxon>Bacteria</taxon>
        <taxon>Pseudomonadati</taxon>
        <taxon>Bacteroidota</taxon>
        <taxon>Cytophagia</taxon>
        <taxon>Cytophagales</taxon>
        <taxon>Cyclobacteriaceae</taxon>
        <taxon>Algoriphagus</taxon>
    </lineage>
</organism>
<dbReference type="EMBL" id="QUNF01000030">
    <property type="protein sequence ID" value="REG79591.1"/>
    <property type="molecule type" value="Genomic_DNA"/>
</dbReference>
<keyword evidence="1" id="KW-0472">Membrane</keyword>